<evidence type="ECO:0000313" key="2">
    <source>
        <dbReference type="Proteomes" id="UP000823388"/>
    </source>
</evidence>
<organism evidence="1 2">
    <name type="scientific">Panicum virgatum</name>
    <name type="common">Blackwell switchgrass</name>
    <dbReference type="NCBI Taxonomy" id="38727"/>
    <lineage>
        <taxon>Eukaryota</taxon>
        <taxon>Viridiplantae</taxon>
        <taxon>Streptophyta</taxon>
        <taxon>Embryophyta</taxon>
        <taxon>Tracheophyta</taxon>
        <taxon>Spermatophyta</taxon>
        <taxon>Magnoliopsida</taxon>
        <taxon>Liliopsida</taxon>
        <taxon>Poales</taxon>
        <taxon>Poaceae</taxon>
        <taxon>PACMAD clade</taxon>
        <taxon>Panicoideae</taxon>
        <taxon>Panicodae</taxon>
        <taxon>Paniceae</taxon>
        <taxon>Panicinae</taxon>
        <taxon>Panicum</taxon>
        <taxon>Panicum sect. Hiantes</taxon>
    </lineage>
</organism>
<dbReference type="Proteomes" id="UP000823388">
    <property type="component" value="Chromosome 9K"/>
</dbReference>
<proteinExistence type="predicted"/>
<protein>
    <submittedName>
        <fullName evidence="1">Uncharacterized protein</fullName>
    </submittedName>
</protein>
<reference evidence="1 2" key="1">
    <citation type="submission" date="2020-05" db="EMBL/GenBank/DDBJ databases">
        <title>WGS assembly of Panicum virgatum.</title>
        <authorList>
            <person name="Lovell J.T."/>
            <person name="Jenkins J."/>
            <person name="Shu S."/>
            <person name="Juenger T.E."/>
            <person name="Schmutz J."/>
        </authorList>
    </citation>
    <scope>NUCLEOTIDE SEQUENCE [LARGE SCALE GENOMIC DNA]</scope>
    <source>
        <strain evidence="2">cv. AP13</strain>
    </source>
</reference>
<sequence>MLFVLLDRWIVCNRLRRSRCRSYNLTYREDISAYSLTLKSASVVISMEALNYLTGGHGVLYLWVTVFFLQKVTWGFCMLSCRS</sequence>
<gene>
    <name evidence="1" type="ORF">PVAP13_9KG402100</name>
</gene>
<accession>A0A8T0NPR1</accession>
<dbReference type="EMBL" id="CM029053">
    <property type="protein sequence ID" value="KAG2551517.1"/>
    <property type="molecule type" value="Genomic_DNA"/>
</dbReference>
<name>A0A8T0NPR1_PANVG</name>
<dbReference type="AlphaFoldDB" id="A0A8T0NPR1"/>
<comment type="caution">
    <text evidence="1">The sequence shown here is derived from an EMBL/GenBank/DDBJ whole genome shotgun (WGS) entry which is preliminary data.</text>
</comment>
<evidence type="ECO:0000313" key="1">
    <source>
        <dbReference type="EMBL" id="KAG2551517.1"/>
    </source>
</evidence>
<keyword evidence="2" id="KW-1185">Reference proteome</keyword>